<keyword evidence="1 2" id="KW-0238">DNA-binding</keyword>
<dbReference type="InterPro" id="IPR012340">
    <property type="entry name" value="NA-bd_OB-fold"/>
</dbReference>
<proteinExistence type="predicted"/>
<dbReference type="OrthoDB" id="9809878at2"/>
<sequence length="157" mass="17031">MALGETTVTVAGVLATEPECKQVGADGRELVVFWLRSTERRFDKIKEEWVDGRQLSVRVKCWRRLALAVRSTLRKGDPVLVTGRLSTSVPSGEEPYSRAVPEVEASGVGPNLAHYMAWIDRVPRPEAGLAGAQVGWESVDGVGKKPVVEAAEPVPVV</sequence>
<evidence type="ECO:0000313" key="4">
    <source>
        <dbReference type="Proteomes" id="UP000658656"/>
    </source>
</evidence>
<evidence type="ECO:0000256" key="2">
    <source>
        <dbReference type="PROSITE-ProRule" id="PRU00252"/>
    </source>
</evidence>
<reference evidence="3" key="1">
    <citation type="journal article" date="2014" name="Int. J. Syst. Evol. Microbiol.">
        <title>Complete genome sequence of Corynebacterium casei LMG S-19264T (=DSM 44701T), isolated from a smear-ripened cheese.</title>
        <authorList>
            <consortium name="US DOE Joint Genome Institute (JGI-PGF)"/>
            <person name="Walter F."/>
            <person name="Albersmeier A."/>
            <person name="Kalinowski J."/>
            <person name="Ruckert C."/>
        </authorList>
    </citation>
    <scope>NUCLEOTIDE SEQUENCE</scope>
    <source>
        <strain evidence="3">CGMCC 4.7679</strain>
    </source>
</reference>
<comment type="caution">
    <text evidence="3">The sequence shown here is derived from an EMBL/GenBank/DDBJ whole genome shotgun (WGS) entry which is preliminary data.</text>
</comment>
<dbReference type="CDD" id="cd04496">
    <property type="entry name" value="SSB_OBF"/>
    <property type="match status" value="1"/>
</dbReference>
<dbReference type="InterPro" id="IPR000424">
    <property type="entry name" value="Primosome_PriB/ssb"/>
</dbReference>
<dbReference type="AlphaFoldDB" id="A0A8H9MB68"/>
<dbReference type="GO" id="GO:0003697">
    <property type="term" value="F:single-stranded DNA binding"/>
    <property type="evidence" value="ECO:0007669"/>
    <property type="project" value="InterPro"/>
</dbReference>
<dbReference type="Gene3D" id="2.40.50.140">
    <property type="entry name" value="Nucleic acid-binding proteins"/>
    <property type="match status" value="1"/>
</dbReference>
<dbReference type="EMBL" id="BNAV01000005">
    <property type="protein sequence ID" value="GHF62576.1"/>
    <property type="molecule type" value="Genomic_DNA"/>
</dbReference>
<name>A0A8H9MB68_9PSEU</name>
<evidence type="ECO:0000313" key="3">
    <source>
        <dbReference type="EMBL" id="GHF62576.1"/>
    </source>
</evidence>
<protein>
    <submittedName>
        <fullName evidence="3">Single-stranded DNA-binding protein</fullName>
    </submittedName>
</protein>
<keyword evidence="4" id="KW-1185">Reference proteome</keyword>
<reference evidence="3" key="2">
    <citation type="submission" date="2020-09" db="EMBL/GenBank/DDBJ databases">
        <authorList>
            <person name="Sun Q."/>
            <person name="Zhou Y."/>
        </authorList>
    </citation>
    <scope>NUCLEOTIDE SEQUENCE</scope>
    <source>
        <strain evidence="3">CGMCC 4.7679</strain>
    </source>
</reference>
<dbReference type="PROSITE" id="PS50935">
    <property type="entry name" value="SSB"/>
    <property type="match status" value="1"/>
</dbReference>
<evidence type="ECO:0000256" key="1">
    <source>
        <dbReference type="ARBA" id="ARBA00023125"/>
    </source>
</evidence>
<gene>
    <name evidence="3" type="primary">ssb</name>
    <name evidence="3" type="ORF">GCM10017566_40140</name>
</gene>
<dbReference type="SUPFAM" id="SSF50249">
    <property type="entry name" value="Nucleic acid-binding proteins"/>
    <property type="match status" value="1"/>
</dbReference>
<dbReference type="Proteomes" id="UP000658656">
    <property type="component" value="Unassembled WGS sequence"/>
</dbReference>
<accession>A0A8H9MB68</accession>
<organism evidence="3 4">
    <name type="scientific">Amycolatopsis bartoniae</name>
    <dbReference type="NCBI Taxonomy" id="941986"/>
    <lineage>
        <taxon>Bacteria</taxon>
        <taxon>Bacillati</taxon>
        <taxon>Actinomycetota</taxon>
        <taxon>Actinomycetes</taxon>
        <taxon>Pseudonocardiales</taxon>
        <taxon>Pseudonocardiaceae</taxon>
        <taxon>Amycolatopsis</taxon>
    </lineage>
</organism>
<dbReference type="Pfam" id="PF00436">
    <property type="entry name" value="SSB"/>
    <property type="match status" value="1"/>
</dbReference>